<accession>A0ABR3HTM8</accession>
<dbReference type="PANTHER" id="PTHR14344:SF3">
    <property type="entry name" value="WD REPEAT-CONTAINING PROTEIN 6"/>
    <property type="match status" value="1"/>
</dbReference>
<evidence type="ECO:0000256" key="4">
    <source>
        <dbReference type="ARBA" id="ARBA00022694"/>
    </source>
</evidence>
<evidence type="ECO:0000256" key="3">
    <source>
        <dbReference type="ARBA" id="ARBA00022574"/>
    </source>
</evidence>
<gene>
    <name evidence="9" type="ORF">ABMA27_002391</name>
</gene>
<evidence type="ECO:0000256" key="2">
    <source>
        <dbReference type="ARBA" id="ARBA00022490"/>
    </source>
</evidence>
<dbReference type="SUPFAM" id="SSF50998">
    <property type="entry name" value="Quinoprotein alcohol dehydrogenase-like"/>
    <property type="match status" value="1"/>
</dbReference>
<dbReference type="InterPro" id="IPR001680">
    <property type="entry name" value="WD40_rpt"/>
</dbReference>
<keyword evidence="3 8" id="KW-0853">WD repeat</keyword>
<organism evidence="9 10">
    <name type="scientific">Loxostege sticticalis</name>
    <name type="common">Beet webworm moth</name>
    <dbReference type="NCBI Taxonomy" id="481309"/>
    <lineage>
        <taxon>Eukaryota</taxon>
        <taxon>Metazoa</taxon>
        <taxon>Ecdysozoa</taxon>
        <taxon>Arthropoda</taxon>
        <taxon>Hexapoda</taxon>
        <taxon>Insecta</taxon>
        <taxon>Pterygota</taxon>
        <taxon>Neoptera</taxon>
        <taxon>Endopterygota</taxon>
        <taxon>Lepidoptera</taxon>
        <taxon>Glossata</taxon>
        <taxon>Ditrysia</taxon>
        <taxon>Pyraloidea</taxon>
        <taxon>Crambidae</taxon>
        <taxon>Pyraustinae</taxon>
        <taxon>Loxostege</taxon>
    </lineage>
</organism>
<dbReference type="InterPro" id="IPR011047">
    <property type="entry name" value="Quinoprotein_ADH-like_sf"/>
</dbReference>
<evidence type="ECO:0000313" key="9">
    <source>
        <dbReference type="EMBL" id="KAL0879858.1"/>
    </source>
</evidence>
<evidence type="ECO:0000256" key="6">
    <source>
        <dbReference type="ARBA" id="ARBA00038255"/>
    </source>
</evidence>
<feature type="repeat" description="WD" evidence="8">
    <location>
        <begin position="179"/>
        <end position="213"/>
    </location>
</feature>
<protein>
    <recommendedName>
        <fullName evidence="7">tRNA (34-2'-O)-methyltransferase regulator WDR6</fullName>
    </recommendedName>
</protein>
<dbReference type="Pfam" id="PF00400">
    <property type="entry name" value="WD40"/>
    <property type="match status" value="2"/>
</dbReference>
<evidence type="ECO:0000313" key="10">
    <source>
        <dbReference type="Proteomes" id="UP001549920"/>
    </source>
</evidence>
<keyword evidence="2" id="KW-0963">Cytoplasm</keyword>
<evidence type="ECO:0000256" key="7">
    <source>
        <dbReference type="ARBA" id="ARBA00040154"/>
    </source>
</evidence>
<evidence type="ECO:0000256" key="5">
    <source>
        <dbReference type="ARBA" id="ARBA00022737"/>
    </source>
</evidence>
<keyword evidence="5" id="KW-0677">Repeat</keyword>
<sequence>MSQFIHTDVTVVKLHQDFIITGIGSAASVFERNSLKFLERINCLIGQKIYGIVPLKDSSKFLIFGGKQFTVICIDCNLNGDTNGLNIHRHFKPLVCEDWLHSATWVDTNTVALLTAHNAVQIWDLRTQCILSQHFSADNSILYSGLLLPLQDGLLVFAGTVFSEVIIHTPLDEKPLHHLKGHRGVIFSISCNPQKRVIVSTSDDRSVRIWGINPNKPDLLSNTTEYWKNIDIVCNHEVYGHTARVMRSSITNELIVSVGEDSVICFWGYDGKLLKKHETHQNSPIWSVDANNSHLVTGGGDGAVILHPLSMASDYGQEESIILNTQTPAIPKKIAFTARNNLVILNDIDSAIHYHTTNTKTTVTHKINHGSTYKLLSVSSCKQLIAVADMSGKLDVFAENCKEDCITRVVDTNLNEKVLSMQWAGNRHLVFCGDNGNITVASSVNSTVDIYGDFVLPNCKERWLTAAAMDVKNKILIVGDRCGNVHVYVKDQKNPVKTFNKVHGRYGPTSITIKNNEFITTGRDGTIRYFSVNENDSSLAKYMTSKELEFQWVEKFIDKEENIICGFKERIFVVYNVQNNLKLIEVSCGGGHRSWDVVRYIGKVGDEYDELIKLVYVKNSEICSHTFQLSKIMSKNVINSSHSKEINCLKSFKSNLDKTISFYVTGGEDTTLRLSSINSDLQIRDEIVSKHLSNVRTVKIVDLEGSIIVVSAGGRAQIRIKLIHISRVDKHLKASSQELIDYLIKGKDKERKNNQTWRNSSIDFDPETRIMDVDVLKQNDKFLIFAGCSDACLRLFSFIYKPGNVTFEPIGEMRHHKTCILKTTCVNFLDKDILITCTTRGEVSLWDVTDIVSWDDHKPFFSTITNKCGINSIDTRVTCDNILIATGGDDNAIHLTLLEFPDLNLSGTYVKHRWSTDKFHCSQVTGVKLVDDLLVSTSIDQRVTLAKWWEEKEGIRCDFQSQIFSDIADIQGMEILSNTSGAITVCVFGKGLEVVELPK</sequence>
<comment type="similarity">
    <text evidence="6">Belongs to the WD repeat WDR6 family.</text>
</comment>
<dbReference type="InterPro" id="IPR015943">
    <property type="entry name" value="WD40/YVTN_repeat-like_dom_sf"/>
</dbReference>
<reference evidence="9 10" key="1">
    <citation type="submission" date="2024-06" db="EMBL/GenBank/DDBJ databases">
        <title>A chromosome-level genome assembly of beet webworm, Loxostege sticticalis.</title>
        <authorList>
            <person name="Zhang Y."/>
        </authorList>
    </citation>
    <scope>NUCLEOTIDE SEQUENCE [LARGE SCALE GENOMIC DNA]</scope>
    <source>
        <strain evidence="9">AQ026</strain>
        <tissue evidence="9">Whole body</tissue>
    </source>
</reference>
<dbReference type="PROSITE" id="PS50082">
    <property type="entry name" value="WD_REPEATS_2"/>
    <property type="match status" value="1"/>
</dbReference>
<comment type="caution">
    <text evidence="9">The sequence shown here is derived from an EMBL/GenBank/DDBJ whole genome shotgun (WGS) entry which is preliminary data.</text>
</comment>
<dbReference type="PROSITE" id="PS50294">
    <property type="entry name" value="WD_REPEATS_REGION"/>
    <property type="match status" value="1"/>
</dbReference>
<comment type="subcellular location">
    <subcellularLocation>
        <location evidence="1">Cytoplasm</location>
    </subcellularLocation>
</comment>
<dbReference type="SMART" id="SM00320">
    <property type="entry name" value="WD40"/>
    <property type="match status" value="9"/>
</dbReference>
<dbReference type="Proteomes" id="UP001549920">
    <property type="component" value="Unassembled WGS sequence"/>
</dbReference>
<name>A0ABR3HTM8_LOXSC</name>
<dbReference type="EMBL" id="JBEUOH010000013">
    <property type="protein sequence ID" value="KAL0879858.1"/>
    <property type="molecule type" value="Genomic_DNA"/>
</dbReference>
<evidence type="ECO:0000256" key="1">
    <source>
        <dbReference type="ARBA" id="ARBA00004496"/>
    </source>
</evidence>
<keyword evidence="10" id="KW-1185">Reference proteome</keyword>
<dbReference type="Gene3D" id="2.130.10.10">
    <property type="entry name" value="YVTN repeat-like/Quinoprotein amine dehydrogenase"/>
    <property type="match status" value="3"/>
</dbReference>
<proteinExistence type="inferred from homology"/>
<dbReference type="PANTHER" id="PTHR14344">
    <property type="entry name" value="WD REPEAT PROTEIN"/>
    <property type="match status" value="1"/>
</dbReference>
<dbReference type="InterPro" id="IPR036322">
    <property type="entry name" value="WD40_repeat_dom_sf"/>
</dbReference>
<keyword evidence="4" id="KW-0819">tRNA processing</keyword>
<evidence type="ECO:0000256" key="8">
    <source>
        <dbReference type="PROSITE-ProRule" id="PRU00221"/>
    </source>
</evidence>
<dbReference type="SUPFAM" id="SSF50978">
    <property type="entry name" value="WD40 repeat-like"/>
    <property type="match status" value="2"/>
</dbReference>
<dbReference type="InterPro" id="IPR051973">
    <property type="entry name" value="tRNA_Anticodon_Mtase-Reg"/>
</dbReference>